<feature type="region of interest" description="Disordered" evidence="1">
    <location>
        <begin position="108"/>
        <end position="127"/>
    </location>
</feature>
<evidence type="ECO:0000313" key="3">
    <source>
        <dbReference type="Proteomes" id="UP001430356"/>
    </source>
</evidence>
<dbReference type="Proteomes" id="UP001430356">
    <property type="component" value="Unassembled WGS sequence"/>
</dbReference>
<keyword evidence="3" id="KW-1185">Reference proteome</keyword>
<accession>A0AAW0ETB7</accession>
<dbReference type="EMBL" id="JAECZO010000087">
    <property type="protein sequence ID" value="KAK7196831.1"/>
    <property type="molecule type" value="Genomic_DNA"/>
</dbReference>
<comment type="caution">
    <text evidence="2">The sequence shown here is derived from an EMBL/GenBank/DDBJ whole genome shotgun (WGS) entry which is preliminary data.</text>
</comment>
<protein>
    <submittedName>
        <fullName evidence="2">Uncharacterized protein</fullName>
    </submittedName>
</protein>
<gene>
    <name evidence="2" type="ORF">NESM_000624000</name>
</gene>
<organism evidence="2 3">
    <name type="scientific">Novymonas esmeraldas</name>
    <dbReference type="NCBI Taxonomy" id="1808958"/>
    <lineage>
        <taxon>Eukaryota</taxon>
        <taxon>Discoba</taxon>
        <taxon>Euglenozoa</taxon>
        <taxon>Kinetoplastea</taxon>
        <taxon>Metakinetoplastina</taxon>
        <taxon>Trypanosomatida</taxon>
        <taxon>Trypanosomatidae</taxon>
        <taxon>Novymonas</taxon>
    </lineage>
</organism>
<proteinExistence type="predicted"/>
<dbReference type="AlphaFoldDB" id="A0AAW0ETB7"/>
<evidence type="ECO:0000256" key="1">
    <source>
        <dbReference type="SAM" id="MobiDB-lite"/>
    </source>
</evidence>
<evidence type="ECO:0000313" key="2">
    <source>
        <dbReference type="EMBL" id="KAK7196831.1"/>
    </source>
</evidence>
<reference evidence="2 3" key="1">
    <citation type="journal article" date="2021" name="MBio">
        <title>A New Model Trypanosomatid, Novymonas esmeraldas: Genomic Perception of Its 'Candidatus Pandoraea novymonadis' Endosymbiont.</title>
        <authorList>
            <person name="Zakharova A."/>
            <person name="Saura A."/>
            <person name="Butenko A."/>
            <person name="Podesvova L."/>
            <person name="Warmusova S."/>
            <person name="Kostygov A.Y."/>
            <person name="Nenarokova A."/>
            <person name="Lukes J."/>
            <person name="Opperdoes F.R."/>
            <person name="Yurchenko V."/>
        </authorList>
    </citation>
    <scope>NUCLEOTIDE SEQUENCE [LARGE SCALE GENOMIC DNA]</scope>
    <source>
        <strain evidence="2 3">E262AT.01</strain>
    </source>
</reference>
<name>A0AAW0ETB7_9TRYP</name>
<feature type="region of interest" description="Disordered" evidence="1">
    <location>
        <begin position="1"/>
        <end position="72"/>
    </location>
</feature>
<sequence length="162" mass="17379">MSPHASELQHRRDPWTPSPRRRPVTGRSTLFPADDLSPWLATSLPPCASHNPSTTSLDDDLSNTPPPSHAPEVITELPLEQQLALLAAPTESPSGRFLSHLLAPPVGADSNATDAAPPQPQGEHRTAWRTTCATASGHIGRGSRWSRCGRASMCTRRSAASR</sequence>